<feature type="region of interest" description="Disordered" evidence="11">
    <location>
        <begin position="1"/>
        <end position="20"/>
    </location>
</feature>
<dbReference type="InterPro" id="IPR000270">
    <property type="entry name" value="PB1_dom"/>
</dbReference>
<dbReference type="SMART" id="SM00220">
    <property type="entry name" value="S_TKc"/>
    <property type="match status" value="1"/>
</dbReference>
<dbReference type="PROSITE" id="PS00108">
    <property type="entry name" value="PROTEIN_KINASE_ST"/>
    <property type="match status" value="1"/>
</dbReference>
<dbReference type="Gene3D" id="3.10.20.90">
    <property type="entry name" value="Phosphatidylinositol 3-kinase Catalytic Subunit, Chain A, domain 1"/>
    <property type="match status" value="1"/>
</dbReference>
<protein>
    <recommendedName>
        <fullName evidence="12">Protein kinase domain-containing protein</fullName>
    </recommendedName>
</protein>
<evidence type="ECO:0000256" key="7">
    <source>
        <dbReference type="ARBA" id="ARBA00022777"/>
    </source>
</evidence>
<dbReference type="PROSITE" id="PS00107">
    <property type="entry name" value="PROTEIN_KINASE_ATP"/>
    <property type="match status" value="1"/>
</dbReference>
<dbReference type="SMART" id="SM00666">
    <property type="entry name" value="PB1"/>
    <property type="match status" value="1"/>
</dbReference>
<dbReference type="GO" id="GO:0004674">
    <property type="term" value="F:protein serine/threonine kinase activity"/>
    <property type="evidence" value="ECO:0007669"/>
    <property type="project" value="UniProtKB-KW"/>
</dbReference>
<dbReference type="GO" id="GO:0009734">
    <property type="term" value="P:auxin-activated signaling pathway"/>
    <property type="evidence" value="ECO:0007669"/>
    <property type="project" value="UniProtKB-KW"/>
</dbReference>
<evidence type="ECO:0000256" key="4">
    <source>
        <dbReference type="ARBA" id="ARBA00022553"/>
    </source>
</evidence>
<evidence type="ECO:0000256" key="11">
    <source>
        <dbReference type="SAM" id="MobiDB-lite"/>
    </source>
</evidence>
<feature type="compositionally biased region" description="Low complexity" evidence="11">
    <location>
        <begin position="1"/>
        <end position="10"/>
    </location>
</feature>
<dbReference type="GO" id="GO:0010928">
    <property type="term" value="P:regulation of auxin mediated signaling pathway"/>
    <property type="evidence" value="ECO:0007669"/>
    <property type="project" value="UniProtKB-ARBA"/>
</dbReference>
<dbReference type="CDD" id="cd13999">
    <property type="entry name" value="STKc_MAP3K-like"/>
    <property type="match status" value="1"/>
</dbReference>
<evidence type="ECO:0000256" key="9">
    <source>
        <dbReference type="ARBA" id="ARBA00023294"/>
    </source>
</evidence>
<dbReference type="SUPFAM" id="SSF56112">
    <property type="entry name" value="Protein kinase-like (PK-like)"/>
    <property type="match status" value="1"/>
</dbReference>
<dbReference type="AlphaFoldDB" id="A0A7N1A2F3"/>
<name>A0A7N1A2F3_KALFE</name>
<dbReference type="SUPFAM" id="SSF54277">
    <property type="entry name" value="CAD &amp; PB1 domains"/>
    <property type="match status" value="1"/>
</dbReference>
<dbReference type="Pfam" id="PF00564">
    <property type="entry name" value="PB1"/>
    <property type="match status" value="1"/>
</dbReference>
<dbReference type="FunFam" id="3.30.200.20:FF:000081">
    <property type="entry name" value="Octicosapeptide/phox/Bem1p domain kinase superfamily protein"/>
    <property type="match status" value="1"/>
</dbReference>
<keyword evidence="6 10" id="KW-0547">Nucleotide-binding</keyword>
<evidence type="ECO:0000256" key="10">
    <source>
        <dbReference type="PROSITE-ProRule" id="PRU10141"/>
    </source>
</evidence>
<dbReference type="PANTHER" id="PTHR23257:SF842">
    <property type="entry name" value="KINASE SUPERFAMILY WITH OCTICOSAPEPTIDE_PHOX_BEM1P DOMAIN-CONTAINING PROTEIN"/>
    <property type="match status" value="1"/>
</dbReference>
<feature type="region of interest" description="Disordered" evidence="11">
    <location>
        <begin position="142"/>
        <end position="178"/>
    </location>
</feature>
<evidence type="ECO:0000256" key="2">
    <source>
        <dbReference type="ARBA" id="ARBA00022490"/>
    </source>
</evidence>
<feature type="binding site" evidence="10">
    <location>
        <position position="990"/>
    </location>
    <ligand>
        <name>ATP</name>
        <dbReference type="ChEBI" id="CHEBI:30616"/>
    </ligand>
</feature>
<dbReference type="Gene3D" id="1.10.510.10">
    <property type="entry name" value="Transferase(Phosphotransferase) domain 1"/>
    <property type="match status" value="1"/>
</dbReference>
<keyword evidence="3" id="KW-0723">Serine/threonine-protein kinase</keyword>
<dbReference type="EnsemblPlants" id="Kaladp0068s0020.1.v1.1">
    <property type="protein sequence ID" value="Kaladp0068s0020.1.v1.1"/>
    <property type="gene ID" value="Kaladp0068s0020.v1.1"/>
</dbReference>
<keyword evidence="8 10" id="KW-0067">ATP-binding</keyword>
<sequence>MSSEVPSSSSHWVQPGSAYNAPTQKNPISANMFANNVSVQTGEEFSMGFVQNLSGSKLAPQIDLSRDREQLIALPQNNQLAYEDLARILGLQRMNSECMSETSEFASARGSVTEINNGSYNDPLNKFQKHTSDDAQGSMKLTNETMSNRSDSRPTAPTIYPESSHQNQPPGSVAGDGSQSEKIKFLCSFGGKILPRPGDGKLRYVGGDTRIISIYKNLSWADLVKKTSLICNQPHSIKYQLPGEDLDSLISVSSDEDLQNMIEEYYGLEKTEGSQRPRLFLIPLNECEKTSSFESSTIPQSSPDYQYVVAVNGVLDPSPRHNLNVQYFRNELNQCGVDLDQRPTTCMDSPSVLHPIDVRNNGMNISNPTQYSNESQSVLKSPKPIQYSPNVVEQGDASSINVHLNGNISCRDSNGSNSSFIAAHPPRDYSIPDASGYSYGTQRPISVNDIPSNKHVEINLDQQHRAYYQNRQPTHDVLPHPVLSSNEDFDKFLRGRPVLNQKSFQSEKSSQSPDGVTGLLAGSTESNDYHNGMPHAYSDSKLQEHGGTSAHCSLEGMGPSSLNLAKTPLSQLLVSGAPENNLKIQDQILNVQSGSHNWSNLLNHSHYGEVPMVGRKEDNFPTEDGWDRKLQENFQDVNVNDYVTIPVAYNPILNPFLGQSNKVQETSYPAPVSQLNVTANVSSTSDSLQSLGALQNIVTTGIYRDKGSRPQQGQQERVTSYQSTEFQKYNLNGMTHGAQRTDSSWGKFVESATIIPTTDAQSHHETALYDLFPGLSIGMPNEPANLPPLKDAVLQHHLQVSSAELDPFGFCGQTTPSLLPYHISPVNMSGNQTEQAVHKRETSLIDCDFNVSFGQNVENVRHEISYPEISTYDKSSAVGKDATSAQTTHLELSSEAEIVDGVRSDVCSPNVTDGDHVCPDNELEDGNCSEGKDVSISDAVIAEMEAGIYGLQIIKNADLEELRELGSGTYGTVYHGKWRGTDVAIKRIKKSCFAGRSSEEERLTKDFWREAQILSNLHHPNVVAFYGVVPDGSGGTLATVTEFMVNGSLRNVLLKKDRSLDRRKKLIIAMDAAFGMEYLHSKNIVHFDLKCDNLLVNLRDPQRPVCKVGDFGLSRIKRNTLVSGGVRGTLPWMAPELLNGSSSKVSEKVDVFSFGIALWEILTGEEPYSDMHCGAIIGGIVKNTLRPPIPQRCDSEWKKLMEQCWSPDPEERPSFTEITNRLRAMSVALQPKGLHNR</sequence>
<evidence type="ECO:0000256" key="8">
    <source>
        <dbReference type="ARBA" id="ARBA00022840"/>
    </source>
</evidence>
<dbReference type="InterPro" id="IPR017441">
    <property type="entry name" value="Protein_kinase_ATP_BS"/>
</dbReference>
<keyword evidence="2" id="KW-0963">Cytoplasm</keyword>
<dbReference type="GO" id="GO:0005737">
    <property type="term" value="C:cytoplasm"/>
    <property type="evidence" value="ECO:0007669"/>
    <property type="project" value="UniProtKB-SubCell"/>
</dbReference>
<reference evidence="13" key="1">
    <citation type="submission" date="2021-01" db="UniProtKB">
        <authorList>
            <consortium name="EnsemblPlants"/>
        </authorList>
    </citation>
    <scope>IDENTIFICATION</scope>
</reference>
<keyword evidence="7" id="KW-0418">Kinase</keyword>
<keyword evidence="5" id="KW-0808">Transferase</keyword>
<dbReference type="FunFam" id="3.10.20.90:FF:000058">
    <property type="entry name" value="Octicosapeptide/phox/Bem1p domain kinase superfamily protein"/>
    <property type="match status" value="1"/>
</dbReference>
<evidence type="ECO:0000256" key="5">
    <source>
        <dbReference type="ARBA" id="ARBA00022679"/>
    </source>
</evidence>
<keyword evidence="14" id="KW-1185">Reference proteome</keyword>
<evidence type="ECO:0000259" key="12">
    <source>
        <dbReference type="PROSITE" id="PS50011"/>
    </source>
</evidence>
<feature type="domain" description="Protein kinase" evidence="12">
    <location>
        <begin position="959"/>
        <end position="1229"/>
    </location>
</feature>
<evidence type="ECO:0000256" key="6">
    <source>
        <dbReference type="ARBA" id="ARBA00022741"/>
    </source>
</evidence>
<feature type="region of interest" description="Disordered" evidence="11">
    <location>
        <begin position="501"/>
        <end position="554"/>
    </location>
</feature>
<evidence type="ECO:0000256" key="1">
    <source>
        <dbReference type="ARBA" id="ARBA00004496"/>
    </source>
</evidence>
<evidence type="ECO:0000313" key="14">
    <source>
        <dbReference type="Proteomes" id="UP000594263"/>
    </source>
</evidence>
<dbReference type="InterPro" id="IPR008271">
    <property type="entry name" value="Ser/Thr_kinase_AS"/>
</dbReference>
<feature type="compositionally biased region" description="Low complexity" evidence="11">
    <location>
        <begin position="501"/>
        <end position="512"/>
    </location>
</feature>
<dbReference type="InterPro" id="IPR050167">
    <property type="entry name" value="Ser_Thr_protein_kinase"/>
</dbReference>
<dbReference type="Gramene" id="Kaladp0068s0020.1.v1.1">
    <property type="protein sequence ID" value="Kaladp0068s0020.1.v1.1"/>
    <property type="gene ID" value="Kaladp0068s0020.v1.1"/>
</dbReference>
<dbReference type="PRINTS" id="PR00109">
    <property type="entry name" value="TYRKINASE"/>
</dbReference>
<keyword evidence="9" id="KW-0927">Auxin signaling pathway</keyword>
<accession>A0A7N1A2F3</accession>
<evidence type="ECO:0000256" key="3">
    <source>
        <dbReference type="ARBA" id="ARBA00022527"/>
    </source>
</evidence>
<evidence type="ECO:0000313" key="13">
    <source>
        <dbReference type="EnsemblPlants" id="Kaladp0068s0020.1.v1.1"/>
    </source>
</evidence>
<dbReference type="Proteomes" id="UP000594263">
    <property type="component" value="Unplaced"/>
</dbReference>
<keyword evidence="4" id="KW-0597">Phosphoprotein</keyword>
<dbReference type="PANTHER" id="PTHR23257">
    <property type="entry name" value="SERINE-THREONINE PROTEIN KINASE"/>
    <property type="match status" value="1"/>
</dbReference>
<dbReference type="InterPro" id="IPR000719">
    <property type="entry name" value="Prot_kinase_dom"/>
</dbReference>
<comment type="subcellular location">
    <subcellularLocation>
        <location evidence="1">Cytoplasm</location>
    </subcellularLocation>
</comment>
<dbReference type="OMA" id="QFNNACY"/>
<dbReference type="InterPro" id="IPR001245">
    <property type="entry name" value="Ser-Thr/Tyr_kinase_cat_dom"/>
</dbReference>
<dbReference type="CDD" id="cd06410">
    <property type="entry name" value="PB1_UP2"/>
    <property type="match status" value="1"/>
</dbReference>
<feature type="compositionally biased region" description="Polar residues" evidence="11">
    <location>
        <begin position="142"/>
        <end position="170"/>
    </location>
</feature>
<dbReference type="FunFam" id="1.10.510.10:FF:000142">
    <property type="entry name" value="Octicosapeptide/phox/Bem1p domain kinase superfamily protein"/>
    <property type="match status" value="1"/>
</dbReference>
<dbReference type="InterPro" id="IPR011009">
    <property type="entry name" value="Kinase-like_dom_sf"/>
</dbReference>
<dbReference type="Gene3D" id="3.30.200.20">
    <property type="entry name" value="Phosphorylase Kinase, domain 1"/>
    <property type="match status" value="1"/>
</dbReference>
<dbReference type="Pfam" id="PF07714">
    <property type="entry name" value="PK_Tyr_Ser-Thr"/>
    <property type="match status" value="1"/>
</dbReference>
<dbReference type="PROSITE" id="PS50011">
    <property type="entry name" value="PROTEIN_KINASE_DOM"/>
    <property type="match status" value="1"/>
</dbReference>
<dbReference type="GO" id="GO:0005524">
    <property type="term" value="F:ATP binding"/>
    <property type="evidence" value="ECO:0007669"/>
    <property type="project" value="UniProtKB-UniRule"/>
</dbReference>
<proteinExistence type="predicted"/>
<organism evidence="13 14">
    <name type="scientific">Kalanchoe fedtschenkoi</name>
    <name type="common">Lavender scallops</name>
    <name type="synonym">South American air plant</name>
    <dbReference type="NCBI Taxonomy" id="63787"/>
    <lineage>
        <taxon>Eukaryota</taxon>
        <taxon>Viridiplantae</taxon>
        <taxon>Streptophyta</taxon>
        <taxon>Embryophyta</taxon>
        <taxon>Tracheophyta</taxon>
        <taxon>Spermatophyta</taxon>
        <taxon>Magnoliopsida</taxon>
        <taxon>eudicotyledons</taxon>
        <taxon>Gunneridae</taxon>
        <taxon>Pentapetalae</taxon>
        <taxon>Saxifragales</taxon>
        <taxon>Crassulaceae</taxon>
        <taxon>Kalanchoe</taxon>
    </lineage>
</organism>